<evidence type="ECO:0000313" key="5">
    <source>
        <dbReference type="EMBL" id="MDP9616453.1"/>
    </source>
</evidence>
<dbReference type="EMBL" id="JAURUE010000005">
    <property type="protein sequence ID" value="MDP9616453.1"/>
    <property type="molecule type" value="Genomic_DNA"/>
</dbReference>
<organism evidence="5 6">
    <name type="scientific">Streptomyces demainii</name>
    <dbReference type="NCBI Taxonomy" id="588122"/>
    <lineage>
        <taxon>Bacteria</taxon>
        <taxon>Bacillati</taxon>
        <taxon>Actinomycetota</taxon>
        <taxon>Actinomycetes</taxon>
        <taxon>Kitasatosporales</taxon>
        <taxon>Streptomycetaceae</taxon>
        <taxon>Streptomyces</taxon>
    </lineage>
</organism>
<dbReference type="InterPro" id="IPR025110">
    <property type="entry name" value="AMP-bd_C"/>
</dbReference>
<dbReference type="Gene3D" id="1.10.1200.10">
    <property type="entry name" value="ACP-like"/>
    <property type="match status" value="1"/>
</dbReference>
<comment type="caution">
    <text evidence="5">The sequence shown here is derived from an EMBL/GenBank/DDBJ whole genome shotgun (WGS) entry which is preliminary data.</text>
</comment>
<dbReference type="Proteomes" id="UP001234880">
    <property type="component" value="Unassembled WGS sequence"/>
</dbReference>
<evidence type="ECO:0000259" key="4">
    <source>
        <dbReference type="PROSITE" id="PS50075"/>
    </source>
</evidence>
<dbReference type="Pfam" id="PF00501">
    <property type="entry name" value="AMP-binding"/>
    <property type="match status" value="1"/>
</dbReference>
<dbReference type="InterPro" id="IPR000873">
    <property type="entry name" value="AMP-dep_synth/lig_dom"/>
</dbReference>
<dbReference type="Gene3D" id="3.30.559.30">
    <property type="entry name" value="Nonribosomal peptide synthetase, condensation domain"/>
    <property type="match status" value="1"/>
</dbReference>
<keyword evidence="6" id="KW-1185">Reference proteome</keyword>
<name>A0ABT9L6X3_9ACTN</name>
<dbReference type="SUPFAM" id="SSF56801">
    <property type="entry name" value="Acetyl-CoA synthetase-like"/>
    <property type="match status" value="1"/>
</dbReference>
<evidence type="ECO:0000256" key="1">
    <source>
        <dbReference type="ARBA" id="ARBA00001957"/>
    </source>
</evidence>
<keyword evidence="2" id="KW-0596">Phosphopantetheine</keyword>
<dbReference type="PROSITE" id="PS00455">
    <property type="entry name" value="AMP_BINDING"/>
    <property type="match status" value="1"/>
</dbReference>
<dbReference type="SMART" id="SM00823">
    <property type="entry name" value="PKS_PP"/>
    <property type="match status" value="1"/>
</dbReference>
<dbReference type="InterPro" id="IPR045851">
    <property type="entry name" value="AMP-bd_C_sf"/>
</dbReference>
<dbReference type="Pfam" id="PF13193">
    <property type="entry name" value="AMP-binding_C"/>
    <property type="match status" value="1"/>
</dbReference>
<dbReference type="InterPro" id="IPR010071">
    <property type="entry name" value="AA_adenyl_dom"/>
</dbReference>
<evidence type="ECO:0000256" key="3">
    <source>
        <dbReference type="ARBA" id="ARBA00022553"/>
    </source>
</evidence>
<dbReference type="PANTHER" id="PTHR45527">
    <property type="entry name" value="NONRIBOSOMAL PEPTIDE SYNTHETASE"/>
    <property type="match status" value="1"/>
</dbReference>
<dbReference type="PROSITE" id="PS50075">
    <property type="entry name" value="CARRIER"/>
    <property type="match status" value="1"/>
</dbReference>
<dbReference type="InterPro" id="IPR001242">
    <property type="entry name" value="Condensation_dom"/>
</dbReference>
<gene>
    <name evidence="5" type="ORF">JOF35_008811</name>
</gene>
<accession>A0ABT9L6X3</accession>
<evidence type="ECO:0000256" key="2">
    <source>
        <dbReference type="ARBA" id="ARBA00022450"/>
    </source>
</evidence>
<evidence type="ECO:0000313" key="6">
    <source>
        <dbReference type="Proteomes" id="UP001234880"/>
    </source>
</evidence>
<dbReference type="Gene3D" id="3.30.300.30">
    <property type="match status" value="1"/>
</dbReference>
<reference evidence="5 6" key="1">
    <citation type="submission" date="2023-07" db="EMBL/GenBank/DDBJ databases">
        <title>Sequencing the genomes of 1000 actinobacteria strains.</title>
        <authorList>
            <person name="Klenk H.-P."/>
        </authorList>
    </citation>
    <scope>NUCLEOTIDE SEQUENCE [LARGE SCALE GENOMIC DNA]</scope>
    <source>
        <strain evidence="5 6">DSM 41600</strain>
    </source>
</reference>
<feature type="domain" description="Carrier" evidence="4">
    <location>
        <begin position="524"/>
        <end position="601"/>
    </location>
</feature>
<dbReference type="InterPro" id="IPR023213">
    <property type="entry name" value="CAT-like_dom_sf"/>
</dbReference>
<dbReference type="InterPro" id="IPR020806">
    <property type="entry name" value="PKS_PP-bd"/>
</dbReference>
<dbReference type="SUPFAM" id="SSF52777">
    <property type="entry name" value="CoA-dependent acyltransferases"/>
    <property type="match status" value="2"/>
</dbReference>
<dbReference type="Gene3D" id="2.30.38.10">
    <property type="entry name" value="Luciferase, Domain 3"/>
    <property type="match status" value="1"/>
</dbReference>
<dbReference type="InterPro" id="IPR020845">
    <property type="entry name" value="AMP-binding_CS"/>
</dbReference>
<dbReference type="Gene3D" id="3.40.50.980">
    <property type="match status" value="2"/>
</dbReference>
<sequence length="1046" mass="113022">MTSRDTPVGHPSPSWEGSIGAHFREQAALRPHAVAVVDGDERLTYAELDERATAVARGLAARGVRPETLVGMAYDRSAEAVVAMLGIVLAHGAYVPVNPALPRRRVERIVLDAGLGLVLCAGAERDRIAALLPPGITVLDTAEAVGTGTPEGVGIREDADASQPEPHGSPLAYVMFTSGSTGRPKGVMVEHRGVLRLVKDTDYVDLGPDTRFLHGAALEFDASTLETWGTLLNGGTLYVADRETMLVPWRYARALSTAGITTAWLTAPLFHRMAEEDPGIFAPLRTLLTGGDVVSPGHVRAVLAHNPGLRLLNGYGPTENTTFTTVHTVRAASDRPVPIGRPIPGTTVLVCDEHGRPVPNGTIGELYTAGAGLARGYLGMPDLTRERFVTVDGQRHYRTGDRVSRTPEGLLHFHGRTDDQVKISGNLVVLSEVTAALREIPGVTDACTRAVERPDGERRLVAYLVAPGADDDSVHTALAAALPSYMCPGQLVRVDALPVNENGKVDWRILPEQGPDSRPGRAASPLTVPQAELAELWAQVLEVPAGTIGPGDDFFALGGDSIRLGRLVGWIARACGVLLPLADALAARTLAAMSEAVRTQVAGPYRPISARITGTANLHPHQRGLYALWQADPDSLAYNIPVRVDIRGPLAPDRLRDALQAVVRRHDALRMRFVVDGGTVRQEAADDVEPSFAYREAEPGATAIGDFVRPFAADRPPHLRALLVRTGPDRHELYLDAHHAVLDGVSLRVLVDEVFDLCTGRPSAAPPLPYAAAAQWCHDRLGTDEGRADEAYWLSRLAGLPASALPTNHPRGPRRAVRGAVALRALDARRTEALRTVAGRHRTTLYSVLLAGYVTALARLTGQDDLVVGSPLSGRTHPDLDAVVGMFVATVCLRTRTSEDTTLAELIEQIDARAREAQRHQAQPFDRLADRLVTRRDPARNPLFDAFFALQNIDFREFRKDGLEISLELLNPGTTRFDLNLQAYARPDGLALHLEYAADLFDAASAEHLLDQYVLALADIETDAAQRWVRPRLASKATVRCPDFDF</sequence>
<dbReference type="SUPFAM" id="SSF47336">
    <property type="entry name" value="ACP-like"/>
    <property type="match status" value="1"/>
</dbReference>
<dbReference type="Pfam" id="PF00668">
    <property type="entry name" value="Condensation"/>
    <property type="match status" value="1"/>
</dbReference>
<dbReference type="NCBIfam" id="TIGR01733">
    <property type="entry name" value="AA-adenyl-dom"/>
    <property type="match status" value="1"/>
</dbReference>
<comment type="cofactor">
    <cofactor evidence="1">
        <name>pantetheine 4'-phosphate</name>
        <dbReference type="ChEBI" id="CHEBI:47942"/>
    </cofactor>
</comment>
<protein>
    <submittedName>
        <fullName evidence="5">Amino acid adenylation domain-containing protein</fullName>
    </submittedName>
</protein>
<dbReference type="PANTHER" id="PTHR45527:SF1">
    <property type="entry name" value="FATTY ACID SYNTHASE"/>
    <property type="match status" value="1"/>
</dbReference>
<dbReference type="RefSeq" id="WP_307112418.1">
    <property type="nucleotide sequence ID" value="NZ_JAURUE010000005.1"/>
</dbReference>
<keyword evidence="3" id="KW-0597">Phosphoprotein</keyword>
<dbReference type="CDD" id="cd12117">
    <property type="entry name" value="A_NRPS_Srf_like"/>
    <property type="match status" value="1"/>
</dbReference>
<dbReference type="InterPro" id="IPR009081">
    <property type="entry name" value="PP-bd_ACP"/>
</dbReference>
<proteinExistence type="predicted"/>
<dbReference type="Pfam" id="PF00550">
    <property type="entry name" value="PP-binding"/>
    <property type="match status" value="1"/>
</dbReference>
<dbReference type="Gene3D" id="3.30.559.10">
    <property type="entry name" value="Chloramphenicol acetyltransferase-like domain"/>
    <property type="match status" value="1"/>
</dbReference>
<dbReference type="CDD" id="cd19531">
    <property type="entry name" value="LCL_NRPS-like"/>
    <property type="match status" value="1"/>
</dbReference>
<dbReference type="InterPro" id="IPR036736">
    <property type="entry name" value="ACP-like_sf"/>
</dbReference>